<keyword evidence="3" id="KW-0067">ATP-binding</keyword>
<dbReference type="InterPro" id="IPR027417">
    <property type="entry name" value="P-loop_NTPase"/>
</dbReference>
<evidence type="ECO:0000259" key="4">
    <source>
        <dbReference type="PROSITE" id="PS51193"/>
    </source>
</evidence>
<evidence type="ECO:0000256" key="1">
    <source>
        <dbReference type="ARBA" id="ARBA00022741"/>
    </source>
</evidence>
<gene>
    <name evidence="5" type="ORF">KEH51_28085</name>
</gene>
<dbReference type="Proteomes" id="UP000680045">
    <property type="component" value="Unassembled WGS sequence"/>
</dbReference>
<dbReference type="EMBL" id="JAGTPW010000083">
    <property type="protein sequence ID" value="MBR8646262.1"/>
    <property type="molecule type" value="Genomic_DNA"/>
</dbReference>
<proteinExistence type="predicted"/>
<evidence type="ECO:0000313" key="5">
    <source>
        <dbReference type="EMBL" id="MBR8646262.1"/>
    </source>
</evidence>
<evidence type="ECO:0000256" key="3">
    <source>
        <dbReference type="ARBA" id="ARBA00022840"/>
    </source>
</evidence>
<comment type="caution">
    <text evidence="5">The sequence shown here is derived from an EMBL/GenBank/DDBJ whole genome shotgun (WGS) entry which is preliminary data.</text>
</comment>
<dbReference type="PROSITE" id="PS51193">
    <property type="entry name" value="HELICASE_ATP_BIND_2"/>
    <property type="match status" value="1"/>
</dbReference>
<protein>
    <recommendedName>
        <fullName evidence="4">Helicase ATP-binding domain-containing protein</fullName>
    </recommendedName>
</protein>
<evidence type="ECO:0000256" key="2">
    <source>
        <dbReference type="ARBA" id="ARBA00022801"/>
    </source>
</evidence>
<feature type="domain" description="Helicase ATP-binding" evidence="4">
    <location>
        <begin position="1"/>
        <end position="190"/>
    </location>
</feature>
<dbReference type="Gene3D" id="3.40.50.300">
    <property type="entry name" value="P-loop containing nucleotide triphosphate hydrolases"/>
    <property type="match status" value="1"/>
</dbReference>
<dbReference type="SUPFAM" id="SSF52540">
    <property type="entry name" value="P-loop containing nucleoside triphosphate hydrolases"/>
    <property type="match status" value="1"/>
</dbReference>
<sequence length="190" mass="21627">MLQSAFPAFEARSGQLDMMNLIHNSFETSQDAIIEAGTGIGKSIGYLLPAVYFAKKHQKPVVVSTYTLQLQDQLLQNEVPKLKKILPFTFQAVLLKGRSNYLSLAKFERALREKEDNYETALTKMQILVWLTETVTGDKDELNLTSGGQLFWNRLQSDGLTYAGLKQPWLELDFFERAKKNSCKGGYHHY</sequence>
<reference evidence="5" key="1">
    <citation type="submission" date="2021-04" db="EMBL/GenBank/DDBJ databases">
        <title>Whole genome sequencing of Enterococci isolates from hospitalized patients.</title>
        <authorList>
            <person name="Ogoti B.M."/>
            <person name="Onyambu F.G."/>
        </authorList>
    </citation>
    <scope>NUCLEOTIDE SEQUENCE</scope>
    <source>
        <strain evidence="5">242</strain>
    </source>
</reference>
<accession>A0A941J6M6</accession>
<dbReference type="InterPro" id="IPR014013">
    <property type="entry name" value="Helic_SF1/SF2_ATP-bd_DinG/Rad3"/>
</dbReference>
<dbReference type="GO" id="GO:0005524">
    <property type="term" value="F:ATP binding"/>
    <property type="evidence" value="ECO:0007669"/>
    <property type="project" value="UniProtKB-KW"/>
</dbReference>
<name>A0A941J6M6_9BACI</name>
<keyword evidence="2" id="KW-0378">Hydrolase</keyword>
<organism evidence="5 6">
    <name type="scientific">Peribacillus frigoritolerans</name>
    <dbReference type="NCBI Taxonomy" id="450367"/>
    <lineage>
        <taxon>Bacteria</taxon>
        <taxon>Bacillati</taxon>
        <taxon>Bacillota</taxon>
        <taxon>Bacilli</taxon>
        <taxon>Bacillales</taxon>
        <taxon>Bacillaceae</taxon>
        <taxon>Peribacillus</taxon>
    </lineage>
</organism>
<dbReference type="AlphaFoldDB" id="A0A941J6M6"/>
<keyword evidence="1" id="KW-0547">Nucleotide-binding</keyword>
<dbReference type="GO" id="GO:0016787">
    <property type="term" value="F:hydrolase activity"/>
    <property type="evidence" value="ECO:0007669"/>
    <property type="project" value="UniProtKB-KW"/>
</dbReference>
<evidence type="ECO:0000313" key="6">
    <source>
        <dbReference type="Proteomes" id="UP000680045"/>
    </source>
</evidence>